<dbReference type="EMBL" id="QBKG01000024">
    <property type="protein sequence ID" value="PTX00654.1"/>
    <property type="molecule type" value="Genomic_DNA"/>
</dbReference>
<dbReference type="AlphaFoldDB" id="A0A2T5XRQ1"/>
<organism evidence="1 2">
    <name type="scientific">Capnocytophaga leadbetteri</name>
    <dbReference type="NCBI Taxonomy" id="327575"/>
    <lineage>
        <taxon>Bacteria</taxon>
        <taxon>Pseudomonadati</taxon>
        <taxon>Bacteroidota</taxon>
        <taxon>Flavobacteriia</taxon>
        <taxon>Flavobacteriales</taxon>
        <taxon>Flavobacteriaceae</taxon>
        <taxon>Capnocytophaga</taxon>
    </lineage>
</organism>
<accession>A0A2T5XRQ1</accession>
<proteinExistence type="predicted"/>
<comment type="caution">
    <text evidence="1">The sequence shown here is derived from an EMBL/GenBank/DDBJ whole genome shotgun (WGS) entry which is preliminary data.</text>
</comment>
<evidence type="ECO:0000313" key="1">
    <source>
        <dbReference type="EMBL" id="PTX00654.1"/>
    </source>
</evidence>
<evidence type="ECO:0000313" key="2">
    <source>
        <dbReference type="Proteomes" id="UP000243985"/>
    </source>
</evidence>
<gene>
    <name evidence="1" type="ORF">C8P65_12412</name>
</gene>
<sequence>MDKINAEKLDNPLFYLPLQKFEKMNNPFIYCIFAQNSGF</sequence>
<reference evidence="1 2" key="1">
    <citation type="submission" date="2018-04" db="EMBL/GenBank/DDBJ databases">
        <title>Genomic Encyclopedia of Archaeal and Bacterial Type Strains, Phase II (KMG-II): from individual species to whole genera.</title>
        <authorList>
            <person name="Goeker M."/>
        </authorList>
    </citation>
    <scope>NUCLEOTIDE SEQUENCE [LARGE SCALE GENOMIC DNA]</scope>
    <source>
        <strain evidence="1 2">DSM 22902</strain>
    </source>
</reference>
<dbReference type="Proteomes" id="UP000243985">
    <property type="component" value="Unassembled WGS sequence"/>
</dbReference>
<protein>
    <submittedName>
        <fullName evidence="1">Uncharacterized protein</fullName>
    </submittedName>
</protein>
<name>A0A2T5XRQ1_9FLAO</name>